<evidence type="ECO:0000313" key="2">
    <source>
        <dbReference type="Proteomes" id="UP001457282"/>
    </source>
</evidence>
<dbReference type="Proteomes" id="UP001457282">
    <property type="component" value="Unassembled WGS sequence"/>
</dbReference>
<keyword evidence="2" id="KW-1185">Reference proteome</keyword>
<dbReference type="AlphaFoldDB" id="A0AAW1X6E7"/>
<dbReference type="EMBL" id="JBEDUW010000004">
    <property type="protein sequence ID" value="KAK9931851.1"/>
    <property type="molecule type" value="Genomic_DNA"/>
</dbReference>
<comment type="caution">
    <text evidence="1">The sequence shown here is derived from an EMBL/GenBank/DDBJ whole genome shotgun (WGS) entry which is preliminary data.</text>
</comment>
<gene>
    <name evidence="1" type="ORF">M0R45_019107</name>
</gene>
<name>A0AAW1X6E7_RUBAR</name>
<protein>
    <submittedName>
        <fullName evidence="1">Uncharacterized protein</fullName>
    </submittedName>
</protein>
<reference evidence="1 2" key="1">
    <citation type="journal article" date="2023" name="G3 (Bethesda)">
        <title>A chromosome-length genome assembly and annotation of blackberry (Rubus argutus, cv. 'Hillquist').</title>
        <authorList>
            <person name="Bruna T."/>
            <person name="Aryal R."/>
            <person name="Dudchenko O."/>
            <person name="Sargent D.J."/>
            <person name="Mead D."/>
            <person name="Buti M."/>
            <person name="Cavallini A."/>
            <person name="Hytonen T."/>
            <person name="Andres J."/>
            <person name="Pham M."/>
            <person name="Weisz D."/>
            <person name="Mascagni F."/>
            <person name="Usai G."/>
            <person name="Natali L."/>
            <person name="Bassil N."/>
            <person name="Fernandez G.E."/>
            <person name="Lomsadze A."/>
            <person name="Armour M."/>
            <person name="Olukolu B."/>
            <person name="Poorten T."/>
            <person name="Britton C."/>
            <person name="Davik J."/>
            <person name="Ashrafi H."/>
            <person name="Aiden E.L."/>
            <person name="Borodovsky M."/>
            <person name="Worthington M."/>
        </authorList>
    </citation>
    <scope>NUCLEOTIDE SEQUENCE [LARGE SCALE GENOMIC DNA]</scope>
    <source>
        <strain evidence="1">PI 553951</strain>
    </source>
</reference>
<sequence length="181" mass="20163">MDKCINSRPDNGSGGRGFIEHRRWKRCKDAAKHSLIHNGVRLGVLSGTPDERIDIKSVVIKLNKTKLALVHDRNHSAFPSDRVQLVLQPIEARADIVAEQSDRLLEIPHAAHFRSTKAIQAAMAVPFTTKLTVPIYPNHPTMIPNLQFQTTKDPTPKPCAPSLRMNPNLLTDQSQTCKAQP</sequence>
<proteinExistence type="predicted"/>
<evidence type="ECO:0000313" key="1">
    <source>
        <dbReference type="EMBL" id="KAK9931851.1"/>
    </source>
</evidence>
<organism evidence="1 2">
    <name type="scientific">Rubus argutus</name>
    <name type="common">Southern blackberry</name>
    <dbReference type="NCBI Taxonomy" id="59490"/>
    <lineage>
        <taxon>Eukaryota</taxon>
        <taxon>Viridiplantae</taxon>
        <taxon>Streptophyta</taxon>
        <taxon>Embryophyta</taxon>
        <taxon>Tracheophyta</taxon>
        <taxon>Spermatophyta</taxon>
        <taxon>Magnoliopsida</taxon>
        <taxon>eudicotyledons</taxon>
        <taxon>Gunneridae</taxon>
        <taxon>Pentapetalae</taxon>
        <taxon>rosids</taxon>
        <taxon>fabids</taxon>
        <taxon>Rosales</taxon>
        <taxon>Rosaceae</taxon>
        <taxon>Rosoideae</taxon>
        <taxon>Rosoideae incertae sedis</taxon>
        <taxon>Rubus</taxon>
    </lineage>
</organism>
<accession>A0AAW1X6E7</accession>